<evidence type="ECO:0000313" key="2">
    <source>
        <dbReference type="Proteomes" id="UP000320085"/>
    </source>
</evidence>
<protein>
    <submittedName>
        <fullName evidence="1">Aminoglycoside-2''-adenylyltransferase</fullName>
    </submittedName>
</protein>
<dbReference type="Proteomes" id="UP000320085">
    <property type="component" value="Unassembled WGS sequence"/>
</dbReference>
<keyword evidence="1" id="KW-0548">Nucleotidyltransferase</keyword>
<gene>
    <name evidence="1" type="ORF">FHX52_2917</name>
</gene>
<keyword evidence="1" id="KW-0808">Transferase</keyword>
<reference evidence="1 2" key="1">
    <citation type="submission" date="2019-06" db="EMBL/GenBank/DDBJ databases">
        <title>Sequencing the genomes of 1000 actinobacteria strains.</title>
        <authorList>
            <person name="Klenk H.-P."/>
        </authorList>
    </citation>
    <scope>NUCLEOTIDE SEQUENCE [LARGE SCALE GENOMIC DNA]</scope>
    <source>
        <strain evidence="1 2">DSM 21776</strain>
    </source>
</reference>
<dbReference type="GO" id="GO:0016779">
    <property type="term" value="F:nucleotidyltransferase activity"/>
    <property type="evidence" value="ECO:0007669"/>
    <property type="project" value="UniProtKB-KW"/>
</dbReference>
<name>A0A543PQ79_9MICO</name>
<dbReference type="Gene3D" id="3.30.460.40">
    <property type="match status" value="1"/>
</dbReference>
<dbReference type="Pfam" id="PF10706">
    <property type="entry name" value="Aminoglyc_resit"/>
    <property type="match status" value="1"/>
</dbReference>
<dbReference type="InterPro" id="IPR019646">
    <property type="entry name" value="Aminoglyc_AdlTrfase"/>
</dbReference>
<sequence length="216" mass="24455">MPRAEFERIFGPQLSWTPTEARDVLAGLGGQDGQDGQGHVDGLGVPWWVAGGWAVEAFTGVVREHEDIDLSVFRRDLPAVRRHLESDWHLWAASEQGLVHLAPGREMPEHAEQVWVREHALAPWRGELVLNPDVDGRWQFKRDASVVLPLDEATWEHDGIRYLRPELVLAHKVSNTRPKDDADLRAALPLLDAAQRSWLSGFVTRHAPAHPWRQLL</sequence>
<dbReference type="EMBL" id="VFQF01000002">
    <property type="protein sequence ID" value="TQN46211.1"/>
    <property type="molecule type" value="Genomic_DNA"/>
</dbReference>
<proteinExistence type="predicted"/>
<accession>A0A543PQ79</accession>
<comment type="caution">
    <text evidence="1">The sequence shown here is derived from an EMBL/GenBank/DDBJ whole genome shotgun (WGS) entry which is preliminary data.</text>
</comment>
<dbReference type="AlphaFoldDB" id="A0A543PQ79"/>
<evidence type="ECO:0000313" key="1">
    <source>
        <dbReference type="EMBL" id="TQN46211.1"/>
    </source>
</evidence>
<organism evidence="1 2">
    <name type="scientific">Humibacillus xanthopallidus</name>
    <dbReference type="NCBI Taxonomy" id="412689"/>
    <lineage>
        <taxon>Bacteria</taxon>
        <taxon>Bacillati</taxon>
        <taxon>Actinomycetota</taxon>
        <taxon>Actinomycetes</taxon>
        <taxon>Micrococcales</taxon>
        <taxon>Intrasporangiaceae</taxon>
        <taxon>Humibacillus</taxon>
    </lineage>
</organism>